<dbReference type="Pfam" id="PF13186">
    <property type="entry name" value="SPASM"/>
    <property type="match status" value="1"/>
</dbReference>
<dbReference type="AlphaFoldDB" id="A0A0W8E1W0"/>
<dbReference type="SFLD" id="SFLDS00029">
    <property type="entry name" value="Radical_SAM"/>
    <property type="match status" value="1"/>
</dbReference>
<dbReference type="SUPFAM" id="SSF102114">
    <property type="entry name" value="Radical SAM enzymes"/>
    <property type="match status" value="1"/>
</dbReference>
<evidence type="ECO:0000313" key="6">
    <source>
        <dbReference type="EMBL" id="KUG02618.1"/>
    </source>
</evidence>
<evidence type="ECO:0000256" key="4">
    <source>
        <dbReference type="ARBA" id="ARBA00023014"/>
    </source>
</evidence>
<sequence length="412" mass="46616">MKRIIRAEPGYLMVYNLSTNSTMNIMGEQLALLNEWLATGEVNDLILSLNENGFIDMNMTDQEVENLKQLQARCQVTKAPARAMHMPEIMNIELTTRCPLRCPQCYCDLNQGKDISKEIALKYIAQAARFKIPFINLSGGETLVYPYLMELLAFISVKGLNSAIAISGWGFDSAKLKELKSVGINQIYVSLNGSTKEVNEKSRDAYAKAISALELLQADQQVDYYINWVARNDNVGDFPNLVSLAQKFAVKGIVILESKPDADYVLQAALSQENFLMLADYLKKHNQQDLRIDVEPCFSPLRAYINNYYLWNRNVGFNKGCGAGRNAMAVDVDGNLIPCRHLLYPEKFDSIEDYWWNSEVLNSLRRFEDQQGEPCKSCYLSKNCISCRAVADKVEKDLFSGNNYCSVGRMEK</sequence>
<dbReference type="SFLD" id="SFLDG01067">
    <property type="entry name" value="SPASM/twitch_domain_containing"/>
    <property type="match status" value="1"/>
</dbReference>
<comment type="caution">
    <text evidence="6">The sequence shown here is derived from an EMBL/GenBank/DDBJ whole genome shotgun (WGS) entry which is preliminary data.</text>
</comment>
<keyword evidence="2" id="KW-0479">Metal-binding</keyword>
<organism evidence="6">
    <name type="scientific">hydrocarbon metagenome</name>
    <dbReference type="NCBI Taxonomy" id="938273"/>
    <lineage>
        <taxon>unclassified sequences</taxon>
        <taxon>metagenomes</taxon>
        <taxon>ecological metagenomes</taxon>
    </lineage>
</organism>
<keyword evidence="4" id="KW-0411">Iron-sulfur</keyword>
<dbReference type="PANTHER" id="PTHR11228:SF7">
    <property type="entry name" value="PQQA PEPTIDE CYCLASE"/>
    <property type="match status" value="1"/>
</dbReference>
<dbReference type="InterPro" id="IPR007197">
    <property type="entry name" value="rSAM"/>
</dbReference>
<evidence type="ECO:0000259" key="5">
    <source>
        <dbReference type="PROSITE" id="PS51918"/>
    </source>
</evidence>
<evidence type="ECO:0000256" key="2">
    <source>
        <dbReference type="ARBA" id="ARBA00022723"/>
    </source>
</evidence>
<dbReference type="InterPro" id="IPR058240">
    <property type="entry name" value="rSAM_sf"/>
</dbReference>
<keyword evidence="3" id="KW-0408">Iron</keyword>
<dbReference type="InterPro" id="IPR050377">
    <property type="entry name" value="Radical_SAM_PqqE_MftC-like"/>
</dbReference>
<dbReference type="GO" id="GO:0046872">
    <property type="term" value="F:metal ion binding"/>
    <property type="evidence" value="ECO:0007669"/>
    <property type="project" value="UniProtKB-KW"/>
</dbReference>
<dbReference type="Pfam" id="PF04055">
    <property type="entry name" value="Radical_SAM"/>
    <property type="match status" value="1"/>
</dbReference>
<dbReference type="PROSITE" id="PS51918">
    <property type="entry name" value="RADICAL_SAM"/>
    <property type="match status" value="1"/>
</dbReference>
<evidence type="ECO:0000256" key="1">
    <source>
        <dbReference type="ARBA" id="ARBA00022691"/>
    </source>
</evidence>
<reference evidence="6" key="1">
    <citation type="journal article" date="2015" name="Proc. Natl. Acad. Sci. U.S.A.">
        <title>Networks of energetic and metabolic interactions define dynamics in microbial communities.</title>
        <authorList>
            <person name="Embree M."/>
            <person name="Liu J.K."/>
            <person name="Al-Bassam M.M."/>
            <person name="Zengler K."/>
        </authorList>
    </citation>
    <scope>NUCLEOTIDE SEQUENCE</scope>
</reference>
<dbReference type="EMBL" id="LNQE01001916">
    <property type="protein sequence ID" value="KUG02618.1"/>
    <property type="molecule type" value="Genomic_DNA"/>
</dbReference>
<dbReference type="InterPro" id="IPR023885">
    <property type="entry name" value="4Fe4S-binding_SPASM_dom"/>
</dbReference>
<dbReference type="InterPro" id="IPR013785">
    <property type="entry name" value="Aldolase_TIM"/>
</dbReference>
<proteinExistence type="predicted"/>
<name>A0A0W8E1W0_9ZZZZ</name>
<evidence type="ECO:0000256" key="3">
    <source>
        <dbReference type="ARBA" id="ARBA00023004"/>
    </source>
</evidence>
<accession>A0A0W8E1W0</accession>
<dbReference type="GO" id="GO:0003824">
    <property type="term" value="F:catalytic activity"/>
    <property type="evidence" value="ECO:0007669"/>
    <property type="project" value="InterPro"/>
</dbReference>
<dbReference type="CDD" id="cd01335">
    <property type="entry name" value="Radical_SAM"/>
    <property type="match status" value="1"/>
</dbReference>
<keyword evidence="1" id="KW-0949">S-adenosyl-L-methionine</keyword>
<dbReference type="Gene3D" id="3.20.20.70">
    <property type="entry name" value="Aldolase class I"/>
    <property type="match status" value="1"/>
</dbReference>
<protein>
    <submittedName>
        <fullName evidence="6">Radical sam domain protein</fullName>
    </submittedName>
</protein>
<dbReference type="GO" id="GO:0051536">
    <property type="term" value="F:iron-sulfur cluster binding"/>
    <property type="evidence" value="ECO:0007669"/>
    <property type="project" value="UniProtKB-KW"/>
</dbReference>
<gene>
    <name evidence="6" type="ORF">ASZ90_019986</name>
</gene>
<dbReference type="PANTHER" id="PTHR11228">
    <property type="entry name" value="RADICAL SAM DOMAIN PROTEIN"/>
    <property type="match status" value="1"/>
</dbReference>
<feature type="domain" description="Radical SAM core" evidence="5">
    <location>
        <begin position="84"/>
        <end position="289"/>
    </location>
</feature>
<dbReference type="NCBIfam" id="TIGR04085">
    <property type="entry name" value="rSAM_more_4Fe4S"/>
    <property type="match status" value="1"/>
</dbReference>